<name>A0A1Q5UDQ7_9EURO</name>
<gene>
    <name evidence="1" type="ORF">PENSUB_3918</name>
</gene>
<proteinExistence type="predicted"/>
<keyword evidence="2" id="KW-1185">Reference proteome</keyword>
<dbReference type="PANTHER" id="PTHR47431:SF5">
    <property type="entry name" value="ZN(II)2CYS6 TRANSCRIPTION FACTOR (EUROFUNG)"/>
    <property type="match status" value="1"/>
</dbReference>
<organism evidence="1 2">
    <name type="scientific">Penicillium subrubescens</name>
    <dbReference type="NCBI Taxonomy" id="1316194"/>
    <lineage>
        <taxon>Eukaryota</taxon>
        <taxon>Fungi</taxon>
        <taxon>Dikarya</taxon>
        <taxon>Ascomycota</taxon>
        <taxon>Pezizomycotina</taxon>
        <taxon>Eurotiomycetes</taxon>
        <taxon>Eurotiomycetidae</taxon>
        <taxon>Eurotiales</taxon>
        <taxon>Aspergillaceae</taxon>
        <taxon>Penicillium</taxon>
    </lineage>
</organism>
<dbReference type="Proteomes" id="UP000186955">
    <property type="component" value="Unassembled WGS sequence"/>
</dbReference>
<protein>
    <submittedName>
        <fullName evidence="1">Uncharacterized protein</fullName>
    </submittedName>
</protein>
<evidence type="ECO:0000313" key="2">
    <source>
        <dbReference type="Proteomes" id="UP000186955"/>
    </source>
</evidence>
<comment type="caution">
    <text evidence="1">The sequence shown here is derived from an EMBL/GenBank/DDBJ whole genome shotgun (WGS) entry which is preliminary data.</text>
</comment>
<sequence length="167" mass="18436">MTPSDSSTSSDTHPYIPQYPQYPFASGFPYSPQHSAKICLRSALTISRMFEALPYPQPLSEGGSQAQHQAGGQPLPRTMPSFACCLMQSSYAMFMIFYKARVAKQLSPDVESELVSNSTEQLVEELRRGLERIIAAVSNYSFAFEALDGMRDEIQGAYQTAFPTASV</sequence>
<dbReference type="EMBL" id="MNBE01000313">
    <property type="protein sequence ID" value="OKP10615.1"/>
    <property type="molecule type" value="Genomic_DNA"/>
</dbReference>
<reference evidence="1 2" key="1">
    <citation type="submission" date="2016-10" db="EMBL/GenBank/DDBJ databases">
        <title>Genome sequence of the ascomycete fungus Penicillium subrubescens.</title>
        <authorList>
            <person name="De Vries R.P."/>
            <person name="Peng M."/>
            <person name="Dilokpimol A."/>
            <person name="Hilden K."/>
            <person name="Makela M.R."/>
            <person name="Grigoriev I."/>
            <person name="Riley R."/>
            <person name="Granchi Z."/>
        </authorList>
    </citation>
    <scope>NUCLEOTIDE SEQUENCE [LARGE SCALE GENOMIC DNA]</scope>
    <source>
        <strain evidence="1 2">CBS 132785</strain>
    </source>
</reference>
<accession>A0A1Q5UDQ7</accession>
<evidence type="ECO:0000313" key="1">
    <source>
        <dbReference type="EMBL" id="OKP10615.1"/>
    </source>
</evidence>
<dbReference type="AlphaFoldDB" id="A0A1Q5UDQ7"/>
<dbReference type="PANTHER" id="PTHR47431">
    <property type="entry name" value="ZN(II)2CYS6 TRANSCRIPTION FACTOR (EUROFUNG)-RELATED"/>
    <property type="match status" value="1"/>
</dbReference>
<dbReference type="STRING" id="1316194.A0A1Q5UDQ7"/>